<dbReference type="AlphaFoldDB" id="A0A840QBH2"/>
<evidence type="ECO:0008006" key="3">
    <source>
        <dbReference type="Google" id="ProtNLM"/>
    </source>
</evidence>
<keyword evidence="2" id="KW-1185">Reference proteome</keyword>
<evidence type="ECO:0000313" key="1">
    <source>
        <dbReference type="EMBL" id="MBB5157287.1"/>
    </source>
</evidence>
<proteinExistence type="predicted"/>
<name>A0A840QBH2_9PSEU</name>
<gene>
    <name evidence="1" type="ORF">BJ970_004821</name>
</gene>
<evidence type="ECO:0000313" key="2">
    <source>
        <dbReference type="Proteomes" id="UP000584374"/>
    </source>
</evidence>
<comment type="caution">
    <text evidence="1">The sequence shown here is derived from an EMBL/GenBank/DDBJ whole genome shotgun (WGS) entry which is preliminary data.</text>
</comment>
<organism evidence="1 2">
    <name type="scientific">Saccharopolyspora phatthalungensis</name>
    <dbReference type="NCBI Taxonomy" id="664693"/>
    <lineage>
        <taxon>Bacteria</taxon>
        <taxon>Bacillati</taxon>
        <taxon>Actinomycetota</taxon>
        <taxon>Actinomycetes</taxon>
        <taxon>Pseudonocardiales</taxon>
        <taxon>Pseudonocardiaceae</taxon>
        <taxon>Saccharopolyspora</taxon>
    </lineage>
</organism>
<protein>
    <recommendedName>
        <fullName evidence="3">HSP18 transcriptional regulator</fullName>
    </recommendedName>
</protein>
<accession>A0A840QBH2</accession>
<dbReference type="EMBL" id="JACHIW010000001">
    <property type="protein sequence ID" value="MBB5157287.1"/>
    <property type="molecule type" value="Genomic_DNA"/>
</dbReference>
<dbReference type="RefSeq" id="WP_184728267.1">
    <property type="nucleotide sequence ID" value="NZ_JACHIW010000001.1"/>
</dbReference>
<reference evidence="1 2" key="1">
    <citation type="submission" date="2020-08" db="EMBL/GenBank/DDBJ databases">
        <title>Sequencing the genomes of 1000 actinobacteria strains.</title>
        <authorList>
            <person name="Klenk H.-P."/>
        </authorList>
    </citation>
    <scope>NUCLEOTIDE SEQUENCE [LARGE SCALE GENOMIC DNA]</scope>
    <source>
        <strain evidence="1 2">DSM 45584</strain>
    </source>
</reference>
<sequence>MSQDSPSEALRHLTALLERIRTRQDTDVGTDDDGVGRVLDGLTLLRELRTELAGWEPELIAAARRAGASWAQLAPALGVASRQAAERRYLRLQSTGGPETTMEARVQATRDRRAGDRAVTAWARQNSAELRQLAGQVSAVGGLSAAGQREAERVHAELAGNDPASLLGPLTDLRAHLADEHPALADRITTVTADADQRRRTTVHNRHPAGHD</sequence>
<dbReference type="Proteomes" id="UP000584374">
    <property type="component" value="Unassembled WGS sequence"/>
</dbReference>